<sequence length="99" mass="10773">MGLGPEAELQAEFRGARVVEQVDLPLVVVDDDAGASNSVVRAGWHLQACGNERRRRGLRARPGFLLHQSSTYMKLAIRAASTVPDHCPQTTRVCASIPH</sequence>
<reference evidence="1" key="1">
    <citation type="submission" date="2014-09" db="EMBL/GenBank/DDBJ databases">
        <title>Genome sequence of the luminous mushroom Mycena chlorophos for searching fungal bioluminescence genes.</title>
        <authorList>
            <person name="Tanaka Y."/>
            <person name="Kasuga D."/>
            <person name="Oba Y."/>
            <person name="Hase S."/>
            <person name="Sato K."/>
            <person name="Oba Y."/>
            <person name="Sakakibara Y."/>
        </authorList>
    </citation>
    <scope>NUCLEOTIDE SEQUENCE</scope>
</reference>
<accession>A0ABQ0L880</accession>
<evidence type="ECO:0000313" key="2">
    <source>
        <dbReference type="Proteomes" id="UP000815677"/>
    </source>
</evidence>
<gene>
    <name evidence="1" type="ORF">MCHLO_04815</name>
</gene>
<dbReference type="Proteomes" id="UP000815677">
    <property type="component" value="Unassembled WGS sequence"/>
</dbReference>
<dbReference type="EMBL" id="DF843403">
    <property type="protein sequence ID" value="GAT47354.1"/>
    <property type="molecule type" value="Genomic_DNA"/>
</dbReference>
<evidence type="ECO:0000313" key="1">
    <source>
        <dbReference type="EMBL" id="GAT47354.1"/>
    </source>
</evidence>
<keyword evidence="2" id="KW-1185">Reference proteome</keyword>
<proteinExistence type="predicted"/>
<name>A0ABQ0L880_MYCCL</name>
<protein>
    <submittedName>
        <fullName evidence="1">Uncharacterized protein</fullName>
    </submittedName>
</protein>
<organism evidence="1 2">
    <name type="scientific">Mycena chlorophos</name>
    <name type="common">Agaric fungus</name>
    <name type="synonym">Agaricus chlorophos</name>
    <dbReference type="NCBI Taxonomy" id="658473"/>
    <lineage>
        <taxon>Eukaryota</taxon>
        <taxon>Fungi</taxon>
        <taxon>Dikarya</taxon>
        <taxon>Basidiomycota</taxon>
        <taxon>Agaricomycotina</taxon>
        <taxon>Agaricomycetes</taxon>
        <taxon>Agaricomycetidae</taxon>
        <taxon>Agaricales</taxon>
        <taxon>Marasmiineae</taxon>
        <taxon>Mycenaceae</taxon>
        <taxon>Mycena</taxon>
    </lineage>
</organism>